<organism evidence="2 3">
    <name type="scientific">Altericroceibacterium spongiae</name>
    <dbReference type="NCBI Taxonomy" id="2320269"/>
    <lineage>
        <taxon>Bacteria</taxon>
        <taxon>Pseudomonadati</taxon>
        <taxon>Pseudomonadota</taxon>
        <taxon>Alphaproteobacteria</taxon>
        <taxon>Sphingomonadales</taxon>
        <taxon>Erythrobacteraceae</taxon>
        <taxon>Altericroceibacterium</taxon>
    </lineage>
</organism>
<accession>A0A420ERU2</accession>
<sequence>MTRPASRPIPKTDLTPYGMGREWGRHRGPYARLTSEEAMEKHGFDLDSTEAEEFIAGAESVWSDGLEDDER</sequence>
<keyword evidence="3" id="KW-1185">Reference proteome</keyword>
<dbReference type="EMBL" id="RAPF01000001">
    <property type="protein sequence ID" value="RKF23343.1"/>
    <property type="molecule type" value="Genomic_DNA"/>
</dbReference>
<evidence type="ECO:0000313" key="3">
    <source>
        <dbReference type="Proteomes" id="UP000284395"/>
    </source>
</evidence>
<comment type="caution">
    <text evidence="2">The sequence shown here is derived from an EMBL/GenBank/DDBJ whole genome shotgun (WGS) entry which is preliminary data.</text>
</comment>
<dbReference type="AlphaFoldDB" id="A0A420ERU2"/>
<proteinExistence type="predicted"/>
<dbReference type="RefSeq" id="WP_120323247.1">
    <property type="nucleotide sequence ID" value="NZ_RAPF01000001.1"/>
</dbReference>
<evidence type="ECO:0000313" key="2">
    <source>
        <dbReference type="EMBL" id="RKF23343.1"/>
    </source>
</evidence>
<reference evidence="2 3" key="1">
    <citation type="submission" date="2018-09" db="EMBL/GenBank/DDBJ databases">
        <title>Altererythrobacter spongiae sp. nov., isolated from a marine sponge.</title>
        <authorList>
            <person name="Zhuang L."/>
            <person name="Luo L."/>
        </authorList>
    </citation>
    <scope>NUCLEOTIDE SEQUENCE [LARGE SCALE GENOMIC DNA]</scope>
    <source>
        <strain evidence="2 3">HN-Y73</strain>
    </source>
</reference>
<name>A0A420ERU2_9SPHN</name>
<protein>
    <submittedName>
        <fullName evidence="2">Uncharacterized protein</fullName>
    </submittedName>
</protein>
<feature type="region of interest" description="Disordered" evidence="1">
    <location>
        <begin position="1"/>
        <end position="21"/>
    </location>
</feature>
<evidence type="ECO:0000256" key="1">
    <source>
        <dbReference type="SAM" id="MobiDB-lite"/>
    </source>
</evidence>
<gene>
    <name evidence="2" type="ORF">D6851_02405</name>
</gene>
<dbReference type="Proteomes" id="UP000284395">
    <property type="component" value="Unassembled WGS sequence"/>
</dbReference>